<dbReference type="Proteomes" id="UP001596044">
    <property type="component" value="Unassembled WGS sequence"/>
</dbReference>
<dbReference type="SUPFAM" id="SSF109854">
    <property type="entry name" value="DinB/YfiT-like putative metalloenzymes"/>
    <property type="match status" value="1"/>
</dbReference>
<protein>
    <submittedName>
        <fullName evidence="2">DinB family protein</fullName>
    </submittedName>
</protein>
<dbReference type="RefSeq" id="WP_270885857.1">
    <property type="nucleotide sequence ID" value="NZ_JAQFVF010000092.1"/>
</dbReference>
<keyword evidence="3" id="KW-1185">Reference proteome</keyword>
<evidence type="ECO:0000259" key="1">
    <source>
        <dbReference type="Pfam" id="PF12867"/>
    </source>
</evidence>
<evidence type="ECO:0000313" key="2">
    <source>
        <dbReference type="EMBL" id="MFC5447911.1"/>
    </source>
</evidence>
<name>A0ABW0K4Y2_9BACL</name>
<evidence type="ECO:0000313" key="3">
    <source>
        <dbReference type="Proteomes" id="UP001596044"/>
    </source>
</evidence>
<organism evidence="2 3">
    <name type="scientific">Paenibacillus aestuarii</name>
    <dbReference type="NCBI Taxonomy" id="516965"/>
    <lineage>
        <taxon>Bacteria</taxon>
        <taxon>Bacillati</taxon>
        <taxon>Bacillota</taxon>
        <taxon>Bacilli</taxon>
        <taxon>Bacillales</taxon>
        <taxon>Paenibacillaceae</taxon>
        <taxon>Paenibacillus</taxon>
    </lineage>
</organism>
<gene>
    <name evidence="2" type="ORF">ACFPOG_06550</name>
</gene>
<dbReference type="InterPro" id="IPR034660">
    <property type="entry name" value="DinB/YfiT-like"/>
</dbReference>
<dbReference type="Pfam" id="PF12867">
    <property type="entry name" value="DinB_2"/>
    <property type="match status" value="1"/>
</dbReference>
<dbReference type="EMBL" id="JBHSMJ010000009">
    <property type="protein sequence ID" value="MFC5447911.1"/>
    <property type="molecule type" value="Genomic_DNA"/>
</dbReference>
<comment type="caution">
    <text evidence="2">The sequence shown here is derived from an EMBL/GenBank/DDBJ whole genome shotgun (WGS) entry which is preliminary data.</text>
</comment>
<feature type="domain" description="DinB-like" evidence="1">
    <location>
        <begin position="31"/>
        <end position="164"/>
    </location>
</feature>
<proteinExistence type="predicted"/>
<dbReference type="Gene3D" id="1.20.120.450">
    <property type="entry name" value="dinb family like domain"/>
    <property type="match status" value="1"/>
</dbReference>
<accession>A0ABW0K4Y2</accession>
<reference evidence="3" key="1">
    <citation type="journal article" date="2019" name="Int. J. Syst. Evol. Microbiol.">
        <title>The Global Catalogue of Microorganisms (GCM) 10K type strain sequencing project: providing services to taxonomists for standard genome sequencing and annotation.</title>
        <authorList>
            <consortium name="The Broad Institute Genomics Platform"/>
            <consortium name="The Broad Institute Genome Sequencing Center for Infectious Disease"/>
            <person name="Wu L."/>
            <person name="Ma J."/>
        </authorList>
    </citation>
    <scope>NUCLEOTIDE SEQUENCE [LARGE SCALE GENOMIC DNA]</scope>
    <source>
        <strain evidence="3">KACC 11904</strain>
    </source>
</reference>
<sequence length="170" mass="19179">MLQRPESHEYAPFFAGYISTVQNEEIFTFLQRQGEEIAALFTQVTEAQSDHRYAEGKWSLKEVLGHITDTERVMSYRLMRIARGDTTPLPGFDQDVLIENGSLGDFTLATLLADFQAVRQASISLLHTIPASAWLREGNVSGRDVTARSLAYIIAGHSQHHLNIVKERYL</sequence>
<dbReference type="InterPro" id="IPR024775">
    <property type="entry name" value="DinB-like"/>
</dbReference>